<dbReference type="InterPro" id="IPR008168">
    <property type="entry name" value="Cyt_C_IC"/>
</dbReference>
<evidence type="ECO:0000256" key="6">
    <source>
        <dbReference type="PROSITE-ProRule" id="PRU00433"/>
    </source>
</evidence>
<keyword evidence="8" id="KW-0472">Membrane</keyword>
<protein>
    <recommendedName>
        <fullName evidence="9">Cytochrome c domain-containing protein</fullName>
    </recommendedName>
</protein>
<gene>
    <name evidence="10" type="ORF">GCM10011354_15300</name>
</gene>
<dbReference type="InterPro" id="IPR009056">
    <property type="entry name" value="Cyt_c-like_dom"/>
</dbReference>
<keyword evidence="5 6" id="KW-0408">Iron</keyword>
<dbReference type="Gene3D" id="1.10.760.10">
    <property type="entry name" value="Cytochrome c-like domain"/>
    <property type="match status" value="2"/>
</dbReference>
<sequence>MPGLFILAEGGGSGGNVPIVILLAALAAFAVAYFVVGPGRGKKGPHRLGDIPLAMRPYHSDEELETTGMERAMAWGVALAVFASLFLPLYWLIEPGRINNRVDEFYEQDVASGRQLFTDACASCHGTNLEGGSAPHPNQEIEAPWPAPALNNIVARYQESEIVDDVAEFIHMTLVNGRPGTPMPAFGVGEGGQYSDQQLQALLAYILSVQTGEVDAAEGDIDEAQAFEGASGEDIFGANCARCHGENAEGYVGPQLLNVFERYGWDGEGDTEQVRAVVRDAVENGRLVPGKAPMPSFAGVLSDDAIEAVIDHIEGLQETGGPRFGQIGGDPVTEGNEE</sequence>
<keyword evidence="3 6" id="KW-0479">Metal-binding</keyword>
<feature type="domain" description="Cytochrome c" evidence="9">
    <location>
        <begin position="227"/>
        <end position="317"/>
    </location>
</feature>
<evidence type="ECO:0000256" key="1">
    <source>
        <dbReference type="ARBA" id="ARBA00022448"/>
    </source>
</evidence>
<keyword evidence="8" id="KW-1133">Transmembrane helix</keyword>
<keyword evidence="4" id="KW-0249">Electron transport</keyword>
<dbReference type="AlphaFoldDB" id="A0A8J3ETR4"/>
<evidence type="ECO:0000259" key="9">
    <source>
        <dbReference type="PROSITE" id="PS51007"/>
    </source>
</evidence>
<feature type="region of interest" description="Disordered" evidence="7">
    <location>
        <begin position="318"/>
        <end position="338"/>
    </location>
</feature>
<feature type="domain" description="Cytochrome c" evidence="9">
    <location>
        <begin position="108"/>
        <end position="210"/>
    </location>
</feature>
<dbReference type="PANTHER" id="PTHR37823">
    <property type="entry name" value="CYTOCHROME C-553-LIKE"/>
    <property type="match status" value="1"/>
</dbReference>
<dbReference type="EMBL" id="BMHA01000005">
    <property type="protein sequence ID" value="GGI05681.1"/>
    <property type="molecule type" value="Genomic_DNA"/>
</dbReference>
<dbReference type="PROSITE" id="PS51007">
    <property type="entry name" value="CYTC"/>
    <property type="match status" value="2"/>
</dbReference>
<keyword evidence="11" id="KW-1185">Reference proteome</keyword>
<reference evidence="10" key="2">
    <citation type="submission" date="2020-09" db="EMBL/GenBank/DDBJ databases">
        <authorList>
            <person name="Sun Q."/>
            <person name="Zhou Y."/>
        </authorList>
    </citation>
    <scope>NUCLEOTIDE SEQUENCE</scope>
    <source>
        <strain evidence="10">CGMCC 1.14988</strain>
    </source>
</reference>
<dbReference type="InterPro" id="IPR036909">
    <property type="entry name" value="Cyt_c-like_dom_sf"/>
</dbReference>
<dbReference type="SUPFAM" id="SSF46626">
    <property type="entry name" value="Cytochrome c"/>
    <property type="match status" value="2"/>
</dbReference>
<dbReference type="OrthoDB" id="5168611at2"/>
<dbReference type="RefSeq" id="WP_130648495.1">
    <property type="nucleotide sequence ID" value="NZ_BMHA01000005.1"/>
</dbReference>
<dbReference type="PRINTS" id="PR00605">
    <property type="entry name" value="CYTCHROMECIC"/>
</dbReference>
<keyword evidence="1" id="KW-0813">Transport</keyword>
<comment type="caution">
    <text evidence="10">The sequence shown here is derived from an EMBL/GenBank/DDBJ whole genome shotgun (WGS) entry which is preliminary data.</text>
</comment>
<feature type="transmembrane region" description="Helical" evidence="8">
    <location>
        <begin position="72"/>
        <end position="93"/>
    </location>
</feature>
<keyword evidence="8" id="KW-0812">Transmembrane</keyword>
<evidence type="ECO:0000256" key="4">
    <source>
        <dbReference type="ARBA" id="ARBA00022982"/>
    </source>
</evidence>
<keyword evidence="2 6" id="KW-0349">Heme</keyword>
<evidence type="ECO:0000313" key="11">
    <source>
        <dbReference type="Proteomes" id="UP000650511"/>
    </source>
</evidence>
<evidence type="ECO:0000256" key="7">
    <source>
        <dbReference type="SAM" id="MobiDB-lite"/>
    </source>
</evidence>
<dbReference type="Proteomes" id="UP000650511">
    <property type="component" value="Unassembled WGS sequence"/>
</dbReference>
<proteinExistence type="predicted"/>
<dbReference type="GO" id="GO:0020037">
    <property type="term" value="F:heme binding"/>
    <property type="evidence" value="ECO:0007669"/>
    <property type="project" value="InterPro"/>
</dbReference>
<reference evidence="10" key="1">
    <citation type="journal article" date="2014" name="Int. J. Syst. Evol. Microbiol.">
        <title>Complete genome sequence of Corynebacterium casei LMG S-19264T (=DSM 44701T), isolated from a smear-ripened cheese.</title>
        <authorList>
            <consortium name="US DOE Joint Genome Institute (JGI-PGF)"/>
            <person name="Walter F."/>
            <person name="Albersmeier A."/>
            <person name="Kalinowski J."/>
            <person name="Ruckert C."/>
        </authorList>
    </citation>
    <scope>NUCLEOTIDE SEQUENCE</scope>
    <source>
        <strain evidence="10">CGMCC 1.14988</strain>
    </source>
</reference>
<dbReference type="GO" id="GO:0005506">
    <property type="term" value="F:iron ion binding"/>
    <property type="evidence" value="ECO:0007669"/>
    <property type="project" value="InterPro"/>
</dbReference>
<evidence type="ECO:0000256" key="5">
    <source>
        <dbReference type="ARBA" id="ARBA00023004"/>
    </source>
</evidence>
<dbReference type="InterPro" id="IPR051811">
    <property type="entry name" value="Cytochrome_c550/c551-like"/>
</dbReference>
<dbReference type="GO" id="GO:0009055">
    <property type="term" value="F:electron transfer activity"/>
    <property type="evidence" value="ECO:0007669"/>
    <property type="project" value="InterPro"/>
</dbReference>
<organism evidence="10 11">
    <name type="scientific">Egicoccus halophilus</name>
    <dbReference type="NCBI Taxonomy" id="1670830"/>
    <lineage>
        <taxon>Bacteria</taxon>
        <taxon>Bacillati</taxon>
        <taxon>Actinomycetota</taxon>
        <taxon>Nitriliruptoria</taxon>
        <taxon>Egicoccales</taxon>
        <taxon>Egicoccaceae</taxon>
        <taxon>Egicoccus</taxon>
    </lineage>
</organism>
<accession>A0A8J3ETR4</accession>
<feature type="transmembrane region" description="Helical" evidence="8">
    <location>
        <begin position="17"/>
        <end position="36"/>
    </location>
</feature>
<name>A0A8J3ETR4_9ACTN</name>
<dbReference type="Pfam" id="PF13442">
    <property type="entry name" value="Cytochrome_CBB3"/>
    <property type="match status" value="1"/>
</dbReference>
<evidence type="ECO:0000256" key="2">
    <source>
        <dbReference type="ARBA" id="ARBA00022617"/>
    </source>
</evidence>
<dbReference type="Pfam" id="PF00034">
    <property type="entry name" value="Cytochrom_C"/>
    <property type="match status" value="1"/>
</dbReference>
<evidence type="ECO:0000256" key="3">
    <source>
        <dbReference type="ARBA" id="ARBA00022723"/>
    </source>
</evidence>
<evidence type="ECO:0000256" key="8">
    <source>
        <dbReference type="SAM" id="Phobius"/>
    </source>
</evidence>
<evidence type="ECO:0000313" key="10">
    <source>
        <dbReference type="EMBL" id="GGI05681.1"/>
    </source>
</evidence>